<evidence type="ECO:0000256" key="2">
    <source>
        <dbReference type="ARBA" id="ARBA00022737"/>
    </source>
</evidence>
<evidence type="ECO:0000313" key="8">
    <source>
        <dbReference type="EMBL" id="ODN02158.1"/>
    </source>
</evidence>
<dbReference type="PROSITE" id="PS00028">
    <property type="entry name" value="ZINC_FINGER_C2H2_1"/>
    <property type="match status" value="8"/>
</dbReference>
<feature type="domain" description="C2H2-type" evidence="7">
    <location>
        <begin position="346"/>
        <end position="369"/>
    </location>
</feature>
<dbReference type="GO" id="GO:0000978">
    <property type="term" value="F:RNA polymerase II cis-regulatory region sequence-specific DNA binding"/>
    <property type="evidence" value="ECO:0007669"/>
    <property type="project" value="TreeGrafter"/>
</dbReference>
<evidence type="ECO:0000259" key="7">
    <source>
        <dbReference type="PROSITE" id="PS50157"/>
    </source>
</evidence>
<keyword evidence="4" id="KW-0862">Zinc</keyword>
<dbReference type="SUPFAM" id="SSF57667">
    <property type="entry name" value="beta-beta-alpha zinc fingers"/>
    <property type="match status" value="4"/>
</dbReference>
<dbReference type="InterPro" id="IPR013087">
    <property type="entry name" value="Znf_C2H2_type"/>
</dbReference>
<dbReference type="GO" id="GO:0008270">
    <property type="term" value="F:zinc ion binding"/>
    <property type="evidence" value="ECO:0007669"/>
    <property type="project" value="UniProtKB-KW"/>
</dbReference>
<keyword evidence="9" id="KW-1185">Reference proteome</keyword>
<evidence type="ECO:0000256" key="6">
    <source>
        <dbReference type="PROSITE-ProRule" id="PRU00042"/>
    </source>
</evidence>
<evidence type="ECO:0000256" key="5">
    <source>
        <dbReference type="ARBA" id="ARBA00023242"/>
    </source>
</evidence>
<proteinExistence type="predicted"/>
<dbReference type="STRING" id="48709.A0A1D2NA74"/>
<feature type="domain" description="C2H2-type" evidence="7">
    <location>
        <begin position="403"/>
        <end position="431"/>
    </location>
</feature>
<dbReference type="InterPro" id="IPR036236">
    <property type="entry name" value="Znf_C2H2_sf"/>
</dbReference>
<dbReference type="Gene3D" id="3.30.160.60">
    <property type="entry name" value="Classic Zinc Finger"/>
    <property type="match status" value="6"/>
</dbReference>
<feature type="domain" description="C2H2-type" evidence="7">
    <location>
        <begin position="315"/>
        <end position="338"/>
    </location>
</feature>
<dbReference type="Proteomes" id="UP000094527">
    <property type="component" value="Unassembled WGS sequence"/>
</dbReference>
<organism evidence="8 9">
    <name type="scientific">Orchesella cincta</name>
    <name type="common">Springtail</name>
    <name type="synonym">Podura cincta</name>
    <dbReference type="NCBI Taxonomy" id="48709"/>
    <lineage>
        <taxon>Eukaryota</taxon>
        <taxon>Metazoa</taxon>
        <taxon>Ecdysozoa</taxon>
        <taxon>Arthropoda</taxon>
        <taxon>Hexapoda</taxon>
        <taxon>Collembola</taxon>
        <taxon>Entomobryomorpha</taxon>
        <taxon>Entomobryoidea</taxon>
        <taxon>Orchesellidae</taxon>
        <taxon>Orchesellinae</taxon>
        <taxon>Orchesella</taxon>
    </lineage>
</organism>
<dbReference type="OrthoDB" id="427030at2759"/>
<keyword evidence="2" id="KW-0677">Repeat</keyword>
<feature type="domain" description="C2H2-type" evidence="7">
    <location>
        <begin position="375"/>
        <end position="402"/>
    </location>
</feature>
<dbReference type="PANTHER" id="PTHR24393:SF34">
    <property type="entry name" value="PR_SET DOMAIN 13"/>
    <property type="match status" value="1"/>
</dbReference>
<dbReference type="PANTHER" id="PTHR24393">
    <property type="entry name" value="ZINC FINGER PROTEIN"/>
    <property type="match status" value="1"/>
</dbReference>
<keyword evidence="3 6" id="KW-0863">Zinc-finger</keyword>
<comment type="caution">
    <text evidence="8">The sequence shown here is derived from an EMBL/GenBank/DDBJ whole genome shotgun (WGS) entry which is preliminary data.</text>
</comment>
<dbReference type="GO" id="GO:0001228">
    <property type="term" value="F:DNA-binding transcription activator activity, RNA polymerase II-specific"/>
    <property type="evidence" value="ECO:0007669"/>
    <property type="project" value="TreeGrafter"/>
</dbReference>
<evidence type="ECO:0000256" key="3">
    <source>
        <dbReference type="ARBA" id="ARBA00022771"/>
    </source>
</evidence>
<protein>
    <submittedName>
        <fullName evidence="8">Putative zinc finger protein</fullName>
    </submittedName>
</protein>
<dbReference type="PROSITE" id="PS50157">
    <property type="entry name" value="ZINC_FINGER_C2H2_2"/>
    <property type="match status" value="9"/>
</dbReference>
<reference evidence="8 9" key="1">
    <citation type="journal article" date="2016" name="Genome Biol. Evol.">
        <title>Gene Family Evolution Reflects Adaptation to Soil Environmental Stressors in the Genome of the Collembolan Orchesella cincta.</title>
        <authorList>
            <person name="Faddeeva-Vakhrusheva A."/>
            <person name="Derks M.F."/>
            <person name="Anvar S.Y."/>
            <person name="Agamennone V."/>
            <person name="Suring W."/>
            <person name="Smit S."/>
            <person name="van Straalen N.M."/>
            <person name="Roelofs D."/>
        </authorList>
    </citation>
    <scope>NUCLEOTIDE SEQUENCE [LARGE SCALE GENOMIC DNA]</scope>
    <source>
        <tissue evidence="8">Mixed pool</tissue>
    </source>
</reference>
<keyword evidence="5" id="KW-0539">Nucleus</keyword>
<dbReference type="Pfam" id="PF00096">
    <property type="entry name" value="zf-C2H2"/>
    <property type="match status" value="3"/>
</dbReference>
<dbReference type="Pfam" id="PF12874">
    <property type="entry name" value="zf-met"/>
    <property type="match status" value="3"/>
</dbReference>
<evidence type="ECO:0000256" key="1">
    <source>
        <dbReference type="ARBA" id="ARBA00022723"/>
    </source>
</evidence>
<feature type="domain" description="C2H2-type" evidence="7">
    <location>
        <begin position="170"/>
        <end position="197"/>
    </location>
</feature>
<dbReference type="GO" id="GO:0005634">
    <property type="term" value="C:nucleus"/>
    <property type="evidence" value="ECO:0007669"/>
    <property type="project" value="TreeGrafter"/>
</dbReference>
<name>A0A1D2NA74_ORCCI</name>
<keyword evidence="1" id="KW-0479">Metal-binding</keyword>
<feature type="non-terminal residue" evidence="8">
    <location>
        <position position="1"/>
    </location>
</feature>
<feature type="domain" description="C2H2-type" evidence="7">
    <location>
        <begin position="438"/>
        <end position="461"/>
    </location>
</feature>
<dbReference type="SMART" id="SM00355">
    <property type="entry name" value="ZnF_C2H2"/>
    <property type="match status" value="14"/>
</dbReference>
<feature type="domain" description="C2H2-type" evidence="7">
    <location>
        <begin position="467"/>
        <end position="495"/>
    </location>
</feature>
<gene>
    <name evidence="8" type="ORF">Ocin01_04498</name>
</gene>
<evidence type="ECO:0000313" key="9">
    <source>
        <dbReference type="Proteomes" id="UP000094527"/>
    </source>
</evidence>
<accession>A0A1D2NA74</accession>
<evidence type="ECO:0000256" key="4">
    <source>
        <dbReference type="ARBA" id="ARBA00022833"/>
    </source>
</evidence>
<feature type="domain" description="C2H2-type" evidence="7">
    <location>
        <begin position="276"/>
        <end position="303"/>
    </location>
</feature>
<dbReference type="AlphaFoldDB" id="A0A1D2NA74"/>
<sequence length="552" mass="63963">EPEPANVNDEHNDPSGKKGHNIHCDLCGRRFTNLDAFVRHQRDHDVFREFACPKCNYPCKSAHALKIHLERKRCERKYEYKCDQCAYVTKKRYELEGHKQKHAAAAIATDCPPELIAEDSMEAELEKIGRQEPVVKKKPVSSVSFKVKCKLPLQKKKKEKVSEDEESQRFICRLCNRRYASRLSFANHRSRHELNKEFECSVCHYPCDSAVALEGHLLRKLCNTRGSLNKQKATYKCETCPYSTESEREYNKHFNTHKPKPQNTESSLAKPKPTEYTCETCPYSTESKRQYNQHLNTHKPQPPVELKLETADGRFKCRVCNQTFATLRGVTVHKRSQHPELGLVKFQCDRCPKVYTKADALRDHISKAHLKKCKYYCETCGRGMMKLSEYETHKLKHQAVKSFVCDICGSAYTYAHGLRKHLNEYHNDHSSEAAPGKFNCKFCDEKFSDRLQFNIHLKGAHQDLYVHKCEQCDSSYLSVASLQLHKRINHTLATAPVHCQFCNKQVASEVYLYSHIKNYCKKKPPGFQYSIPGVISRRKRNEEDFSNIQVDS</sequence>
<feature type="domain" description="C2H2-type" evidence="7">
    <location>
        <begin position="22"/>
        <end position="49"/>
    </location>
</feature>
<dbReference type="EMBL" id="LJIJ01000122">
    <property type="protein sequence ID" value="ODN02158.1"/>
    <property type="molecule type" value="Genomic_DNA"/>
</dbReference>